<evidence type="ECO:0000313" key="3">
    <source>
        <dbReference type="Proteomes" id="UP001189429"/>
    </source>
</evidence>
<reference evidence="2" key="1">
    <citation type="submission" date="2023-10" db="EMBL/GenBank/DDBJ databases">
        <authorList>
            <person name="Chen Y."/>
            <person name="Shah S."/>
            <person name="Dougan E. K."/>
            <person name="Thang M."/>
            <person name="Chan C."/>
        </authorList>
    </citation>
    <scope>NUCLEOTIDE SEQUENCE [LARGE SCALE GENOMIC DNA]</scope>
</reference>
<protein>
    <recommendedName>
        <fullName evidence="4">PARP</fullName>
    </recommendedName>
</protein>
<feature type="region of interest" description="Disordered" evidence="1">
    <location>
        <begin position="976"/>
        <end position="996"/>
    </location>
</feature>
<accession>A0ABN9VDA1</accession>
<evidence type="ECO:0008006" key="4">
    <source>
        <dbReference type="Google" id="ProtNLM"/>
    </source>
</evidence>
<dbReference type="Proteomes" id="UP001189429">
    <property type="component" value="Unassembled WGS sequence"/>
</dbReference>
<feature type="region of interest" description="Disordered" evidence="1">
    <location>
        <begin position="1"/>
        <end position="67"/>
    </location>
</feature>
<keyword evidence="3" id="KW-1185">Reference proteome</keyword>
<feature type="non-terminal residue" evidence="2">
    <location>
        <position position="1176"/>
    </location>
</feature>
<comment type="caution">
    <text evidence="2">The sequence shown here is derived from an EMBL/GenBank/DDBJ whole genome shotgun (WGS) entry which is preliminary data.</text>
</comment>
<dbReference type="EMBL" id="CAUYUJ010017022">
    <property type="protein sequence ID" value="CAK0870970.1"/>
    <property type="molecule type" value="Genomic_DNA"/>
</dbReference>
<name>A0ABN9VDA1_9DINO</name>
<evidence type="ECO:0000313" key="2">
    <source>
        <dbReference type="EMBL" id="CAK0870970.1"/>
    </source>
</evidence>
<feature type="compositionally biased region" description="Low complexity" evidence="1">
    <location>
        <begin position="9"/>
        <end position="27"/>
    </location>
</feature>
<feature type="compositionally biased region" description="Basic residues" evidence="1">
    <location>
        <begin position="29"/>
        <end position="39"/>
    </location>
</feature>
<feature type="compositionally biased region" description="Gly residues" evidence="1">
    <location>
        <begin position="40"/>
        <end position="50"/>
    </location>
</feature>
<sequence>MGKRRQDDAAAASVADGFGADGAAGSLRGRGRGGAKRARGGTGAVRGGPSGCRQRKRKGAAASSGTSSKPFVGPLLIRYVSSTPIDKSKLGMCGYCACVEDEENAFPDVKMPGEPIAKFMHGCSYHFRGYCRGQWHLDHQWTQMCAQANEDDQLAEAFEATCEISDGKAFASAGPHDVSLKHDTGFTVYSDCVLITEQQYKKDIAPEGADQLVPSDAGERITELKNEHRSEKLSGVLVADPSQPYVKVRKWSSTYGSHSEWALQASEFCRDQQASGMADAIDKYTRELLPTALRGHVAAPTIAEVRKRAIGAARAKGLLARGPSTPHRPGDGDLGAETPLSGQGLGPRAICDIASSPAAASGLDGESASGAPFASPAIPMPARAHDAAGAVHDDLADEKSVVSAATMPLRRGKSSMDVGLDDPDKARFKELEANIDICRILNKGQHHGIGDKIYALARFNPGNNSNVQASKTRLTGLIETCTTLGGDAVDTMSREIRLNLLDQLKHRNIDGALNFKMKLVAAAVREATSITDKVNICIPWSVTDVSFEEQFLVKEPTFALVGIQPDKAAKVSREFIINKIVLPLTTKREADVDEVLEMCDAFSEHVGSDKLRDAVPVELKAVAQELYVFSESLKVLLDASPSSIMDCPCRVEARAFLREEGGEEDWRNVVFTFGTGLKGCLAEYSRACHSDIKHGKAVKEFTELLGRSDITIDNFVVVFDGLGEWGNQLRTGGANALLKAMSESLESWVKKLSSSDSSSYADQPAPDALRSMESRFQEFIGKAVDFRGVSSAHLKQHRELAAELRRYSGSVASAAQEDALATACRALAPENEESISAVRAARQQCVGMKFARASTVASMMACIEICLSRSAALSADTLSIACAVDLVSDEMLKLLGVAWALATDNIEASGGTITSLAAAKVRIDALFQFAKLLKARSTFDQKNGDLVDECAAEAWQELRATAVRFKEAVWKKSEAEATANGSEGAPSDGQDKSPAMEGYVINPEFEAYERQFSAVYGDTAAKLVDFSSTYWDNLACESVAKIKEFIGMAGGLLDLSGQHWSTSAADPNDFDCLQDCYKRVLCKQKGITTKLKHIETSELAKLEGEFKKGQRRAQATLWEARALQSLTKLTPDTAAEVLTTLRDTVHDSRVFCEDDVAKPILDKVSDELAKALNSGT</sequence>
<gene>
    <name evidence="2" type="ORF">PCOR1329_LOCUS56933</name>
</gene>
<feature type="region of interest" description="Disordered" evidence="1">
    <location>
        <begin position="319"/>
        <end position="341"/>
    </location>
</feature>
<evidence type="ECO:0000256" key="1">
    <source>
        <dbReference type="SAM" id="MobiDB-lite"/>
    </source>
</evidence>
<organism evidence="2 3">
    <name type="scientific">Prorocentrum cordatum</name>
    <dbReference type="NCBI Taxonomy" id="2364126"/>
    <lineage>
        <taxon>Eukaryota</taxon>
        <taxon>Sar</taxon>
        <taxon>Alveolata</taxon>
        <taxon>Dinophyceae</taxon>
        <taxon>Prorocentrales</taxon>
        <taxon>Prorocentraceae</taxon>
        <taxon>Prorocentrum</taxon>
    </lineage>
</organism>
<proteinExistence type="predicted"/>